<dbReference type="RefSeq" id="WP_304514331.1">
    <property type="nucleotide sequence ID" value="NZ_JAOSIQ010000011.1"/>
</dbReference>
<organism evidence="1 2">
    <name type="scientific">Candidatus Phytoplasma bonamiae</name>
    <dbReference type="NCBI Taxonomy" id="2982626"/>
    <lineage>
        <taxon>Bacteria</taxon>
        <taxon>Bacillati</taxon>
        <taxon>Mycoplasmatota</taxon>
        <taxon>Mollicutes</taxon>
        <taxon>Acholeplasmatales</taxon>
        <taxon>Acholeplasmataceae</taxon>
        <taxon>Candidatus Phytoplasma</taxon>
        <taxon>16SrII (Peanut WB group)</taxon>
    </lineage>
</organism>
<dbReference type="Gene3D" id="3.40.50.150">
    <property type="entry name" value="Vaccinia Virus protein VP39"/>
    <property type="match status" value="1"/>
</dbReference>
<proteinExistence type="predicted"/>
<accession>A0ABT9D3W3</accession>
<protein>
    <submittedName>
        <fullName evidence="1">Class I SAM-dependent methyltransferase</fullName>
    </submittedName>
</protein>
<keyword evidence="1" id="KW-0808">Transferase</keyword>
<dbReference type="Proteomes" id="UP001170683">
    <property type="component" value="Unassembled WGS sequence"/>
</dbReference>
<comment type="caution">
    <text evidence="1">The sequence shown here is derived from an EMBL/GenBank/DDBJ whole genome shotgun (WGS) entry which is preliminary data.</text>
</comment>
<dbReference type="PANTHER" id="PTHR38451">
    <property type="entry name" value="TRNA (ADENINE(22)-N(1))-METHYLTRANSFERASE"/>
    <property type="match status" value="1"/>
</dbReference>
<dbReference type="SUPFAM" id="SSF53335">
    <property type="entry name" value="S-adenosyl-L-methionine-dependent methyltransferases"/>
    <property type="match status" value="1"/>
</dbReference>
<name>A0ABT9D3W3_9MOLU</name>
<evidence type="ECO:0000313" key="1">
    <source>
        <dbReference type="EMBL" id="MDO8064131.1"/>
    </source>
</evidence>
<evidence type="ECO:0000313" key="2">
    <source>
        <dbReference type="Proteomes" id="UP001170683"/>
    </source>
</evidence>
<sequence length="150" mass="16997">MNRILFIASLIKNYNTVVDIGTDNGLVLKKALDLEYISKGIAVDISLKALSQARKNLENYPVQFFVSDGFKNISADFDLAVICGLGAFKIINILKNALITKPCLLGCQSKIHLLFNWLKNNDFIILQHYIFSDKFDYIFFKIKPKNSNDS</sequence>
<reference evidence="1 2" key="1">
    <citation type="journal article" date="2023" name="Int. J. Syst. Evol. Microbiol.">
        <title>The observation of taxonomic boundaries for the 16SrII and 16SrXXV phytoplasmas using genome-based delimitation.</title>
        <authorList>
            <person name="Rodrigues Jardim B."/>
            <person name="Tran-Nguyen L.T.T."/>
            <person name="Gambley C."/>
            <person name="Al-Sadi A.M."/>
            <person name="Al-Subhi A.M."/>
            <person name="Foissac X."/>
            <person name="Salar P."/>
            <person name="Cai H."/>
            <person name="Yang J.Y."/>
            <person name="Davis R."/>
            <person name="Jones L."/>
            <person name="Rodoni B."/>
            <person name="Constable F.E."/>
        </authorList>
    </citation>
    <scope>NUCLEOTIDE SEQUENCE [LARGE SCALE GENOMIC DNA]</scope>
    <source>
        <strain evidence="1">BAWM-225</strain>
    </source>
</reference>
<dbReference type="Pfam" id="PF12847">
    <property type="entry name" value="Methyltransf_18"/>
    <property type="match status" value="1"/>
</dbReference>
<keyword evidence="1" id="KW-0489">Methyltransferase</keyword>
<gene>
    <name evidence="1" type="ORF">OC701_01445</name>
</gene>
<dbReference type="EMBL" id="JAOSIQ010000011">
    <property type="protein sequence ID" value="MDO8064131.1"/>
    <property type="molecule type" value="Genomic_DNA"/>
</dbReference>
<dbReference type="PANTHER" id="PTHR38451:SF1">
    <property type="entry name" value="TRNA (ADENINE(22)-N(1))-METHYLTRANSFERASE"/>
    <property type="match status" value="1"/>
</dbReference>
<dbReference type="GO" id="GO:0032259">
    <property type="term" value="P:methylation"/>
    <property type="evidence" value="ECO:0007669"/>
    <property type="project" value="UniProtKB-KW"/>
</dbReference>
<keyword evidence="2" id="KW-1185">Reference proteome</keyword>
<dbReference type="GO" id="GO:0008168">
    <property type="term" value="F:methyltransferase activity"/>
    <property type="evidence" value="ECO:0007669"/>
    <property type="project" value="UniProtKB-KW"/>
</dbReference>
<dbReference type="InterPro" id="IPR029063">
    <property type="entry name" value="SAM-dependent_MTases_sf"/>
</dbReference>